<dbReference type="InterPro" id="IPR055348">
    <property type="entry name" value="DctQ"/>
</dbReference>
<keyword evidence="14" id="KW-1185">Reference proteome</keyword>
<protein>
    <recommendedName>
        <fullName evidence="9">TRAP transporter small permease protein</fullName>
    </recommendedName>
</protein>
<feature type="transmembrane region" description="Helical" evidence="9">
    <location>
        <begin position="127"/>
        <end position="145"/>
    </location>
</feature>
<comment type="similarity">
    <text evidence="8 9">Belongs to the TRAP transporter small permease family.</text>
</comment>
<keyword evidence="7 9" id="KW-0472">Membrane</keyword>
<reference evidence="12 13" key="2">
    <citation type="submission" date="2017-07" db="EMBL/GenBank/DDBJ databases">
        <title>Candidatus Dactylopiibacterium carminicum, a nitrogen-fixing symbiont of the cochineal insect Dactylopius coccus and Dactylopius opuntiae (Hemiptera: Coccoidea: Dactylopiidae).</title>
        <authorList>
            <person name="Vera A."/>
        </authorList>
    </citation>
    <scope>NUCLEOTIDE SEQUENCE [LARGE SCALE GENOMIC DNA]</scope>
    <source>
        <strain evidence="12 13">NFDCM</strain>
    </source>
</reference>
<evidence type="ECO:0000313" key="11">
    <source>
        <dbReference type="EMBL" id="KAF7598807.1"/>
    </source>
</evidence>
<keyword evidence="2 9" id="KW-0813">Transport</keyword>
<accession>A0A272ERJ8</accession>
<comment type="subcellular location">
    <subcellularLocation>
        <location evidence="1 9">Cell inner membrane</location>
        <topology evidence="1 9">Multi-pass membrane protein</topology>
    </subcellularLocation>
</comment>
<gene>
    <name evidence="11" type="ORF">BGI27_11120</name>
    <name evidence="12" type="ORF">CGU29_10530</name>
</gene>
<dbReference type="PANTHER" id="PTHR35011">
    <property type="entry name" value="2,3-DIKETO-L-GULONATE TRAP TRANSPORTER SMALL PERMEASE PROTEIN YIAM"/>
    <property type="match status" value="1"/>
</dbReference>
<dbReference type="Proteomes" id="UP000216107">
    <property type="component" value="Unassembled WGS sequence"/>
</dbReference>
<evidence type="ECO:0000256" key="2">
    <source>
        <dbReference type="ARBA" id="ARBA00022448"/>
    </source>
</evidence>
<evidence type="ECO:0000313" key="12">
    <source>
        <dbReference type="EMBL" id="PAS92737.1"/>
    </source>
</evidence>
<keyword evidence="5 9" id="KW-0812">Transmembrane</keyword>
<evidence type="ECO:0000256" key="1">
    <source>
        <dbReference type="ARBA" id="ARBA00004429"/>
    </source>
</evidence>
<dbReference type="PANTHER" id="PTHR35011:SF11">
    <property type="entry name" value="TRAP TRANSPORTER SMALL PERMEASE PROTEIN"/>
    <property type="match status" value="1"/>
</dbReference>
<evidence type="ECO:0000256" key="9">
    <source>
        <dbReference type="RuleBase" id="RU369079"/>
    </source>
</evidence>
<dbReference type="EMBL" id="NMRN01000031">
    <property type="protein sequence ID" value="PAS92737.1"/>
    <property type="molecule type" value="Genomic_DNA"/>
</dbReference>
<evidence type="ECO:0000256" key="5">
    <source>
        <dbReference type="ARBA" id="ARBA00022692"/>
    </source>
</evidence>
<proteinExistence type="inferred from homology"/>
<dbReference type="GO" id="GO:0015740">
    <property type="term" value="P:C4-dicarboxylate transport"/>
    <property type="evidence" value="ECO:0007669"/>
    <property type="project" value="TreeGrafter"/>
</dbReference>
<comment type="function">
    <text evidence="9">Part of the tripartite ATP-independent periplasmic (TRAP) transport system.</text>
</comment>
<keyword evidence="3" id="KW-1003">Cell membrane</keyword>
<dbReference type="GO" id="GO:0022857">
    <property type="term" value="F:transmembrane transporter activity"/>
    <property type="evidence" value="ECO:0007669"/>
    <property type="project" value="UniProtKB-UniRule"/>
</dbReference>
<dbReference type="Proteomes" id="UP000623509">
    <property type="component" value="Unassembled WGS sequence"/>
</dbReference>
<evidence type="ECO:0000256" key="3">
    <source>
        <dbReference type="ARBA" id="ARBA00022475"/>
    </source>
</evidence>
<evidence type="ECO:0000256" key="4">
    <source>
        <dbReference type="ARBA" id="ARBA00022519"/>
    </source>
</evidence>
<reference evidence="11 14" key="1">
    <citation type="submission" date="2016-08" db="EMBL/GenBank/DDBJ databases">
        <title>Candidatus Dactylopiibacterium carminicum genome sequence.</title>
        <authorList>
            <person name="Ramirez-Puebla S.T."/>
            <person name="Ormeno-Orrillo E."/>
            <person name="Vera-Ponce De Leon A."/>
            <person name="Luis L."/>
            <person name="Sanchez-Flores A."/>
            <person name="Monica R."/>
            <person name="Martinez-Romero E."/>
        </authorList>
    </citation>
    <scope>NUCLEOTIDE SEQUENCE [LARGE SCALE GENOMIC DNA]</scope>
    <source>
        <strain evidence="11">END1</strain>
    </source>
</reference>
<evidence type="ECO:0000256" key="6">
    <source>
        <dbReference type="ARBA" id="ARBA00022989"/>
    </source>
</evidence>
<evidence type="ECO:0000259" key="10">
    <source>
        <dbReference type="Pfam" id="PF04290"/>
    </source>
</evidence>
<sequence>MYTKICATLSKYCLMIATVGLGLVILCVLYQVFGRYILNDTPTWAEALALVLVLFVTMLGTAVGVRDAGHIGMESLLAICPQPYKKWLEVFIHAVVAGFGVCMAYNGQFLARMAMDHRIPTLTLPEGINYIPITITGVLIVLFSIEHIIALIKGVEVEPAWH</sequence>
<dbReference type="GO" id="GO:0005886">
    <property type="term" value="C:plasma membrane"/>
    <property type="evidence" value="ECO:0007669"/>
    <property type="project" value="UniProtKB-SubCell"/>
</dbReference>
<evidence type="ECO:0000256" key="8">
    <source>
        <dbReference type="ARBA" id="ARBA00038436"/>
    </source>
</evidence>
<feature type="domain" description="Tripartite ATP-independent periplasmic transporters DctQ component" evidence="10">
    <location>
        <begin position="25"/>
        <end position="153"/>
    </location>
</feature>
<keyword evidence="6 9" id="KW-1133">Transmembrane helix</keyword>
<evidence type="ECO:0000313" key="13">
    <source>
        <dbReference type="Proteomes" id="UP000216107"/>
    </source>
</evidence>
<dbReference type="AlphaFoldDB" id="A0A272ERJ8"/>
<dbReference type="OrthoDB" id="2085311at2"/>
<evidence type="ECO:0000256" key="7">
    <source>
        <dbReference type="ARBA" id="ARBA00023136"/>
    </source>
</evidence>
<comment type="caution">
    <text evidence="12">The sequence shown here is derived from an EMBL/GenBank/DDBJ whole genome shotgun (WGS) entry which is preliminary data.</text>
</comment>
<dbReference type="EMBL" id="MDUX01000036">
    <property type="protein sequence ID" value="KAF7598807.1"/>
    <property type="molecule type" value="Genomic_DNA"/>
</dbReference>
<name>A0A272ERJ8_9RHOO</name>
<dbReference type="Pfam" id="PF04290">
    <property type="entry name" value="DctQ"/>
    <property type="match status" value="1"/>
</dbReference>
<comment type="subunit">
    <text evidence="9">The complex comprises the extracytoplasmic solute receptor protein and the two transmembrane proteins.</text>
</comment>
<feature type="transmembrane region" description="Helical" evidence="9">
    <location>
        <begin position="12"/>
        <end position="33"/>
    </location>
</feature>
<evidence type="ECO:0000313" key="14">
    <source>
        <dbReference type="Proteomes" id="UP000623509"/>
    </source>
</evidence>
<feature type="transmembrane region" description="Helical" evidence="9">
    <location>
        <begin position="45"/>
        <end position="66"/>
    </location>
</feature>
<keyword evidence="4 9" id="KW-0997">Cell inner membrane</keyword>
<organism evidence="12 13">
    <name type="scientific">Candidatus Dactylopiibacterium carminicum</name>
    <dbReference type="NCBI Taxonomy" id="857335"/>
    <lineage>
        <taxon>Bacteria</taxon>
        <taxon>Pseudomonadati</taxon>
        <taxon>Pseudomonadota</taxon>
        <taxon>Betaproteobacteria</taxon>
        <taxon>Rhodocyclales</taxon>
        <taxon>Rhodocyclaceae</taxon>
        <taxon>Candidatus Dactylopiibacterium</taxon>
    </lineage>
</organism>
<dbReference type="InterPro" id="IPR007387">
    <property type="entry name" value="TRAP_DctQ"/>
</dbReference>
<feature type="transmembrane region" description="Helical" evidence="9">
    <location>
        <begin position="87"/>
        <end position="107"/>
    </location>
</feature>